<feature type="coiled-coil region" evidence="1">
    <location>
        <begin position="88"/>
        <end position="122"/>
    </location>
</feature>
<reference evidence="4" key="1">
    <citation type="submission" date="2025-08" db="UniProtKB">
        <authorList>
            <consortium name="RefSeq"/>
        </authorList>
    </citation>
    <scope>IDENTIFICATION</scope>
</reference>
<accession>A0A3Q0IU79</accession>
<organism evidence="3 4">
    <name type="scientific">Diaphorina citri</name>
    <name type="common">Asian citrus psyllid</name>
    <dbReference type="NCBI Taxonomy" id="121845"/>
    <lineage>
        <taxon>Eukaryota</taxon>
        <taxon>Metazoa</taxon>
        <taxon>Ecdysozoa</taxon>
        <taxon>Arthropoda</taxon>
        <taxon>Hexapoda</taxon>
        <taxon>Insecta</taxon>
        <taxon>Pterygota</taxon>
        <taxon>Neoptera</taxon>
        <taxon>Paraneoptera</taxon>
        <taxon>Hemiptera</taxon>
        <taxon>Sternorrhyncha</taxon>
        <taxon>Psylloidea</taxon>
        <taxon>Psyllidae</taxon>
        <taxon>Diaphorininae</taxon>
        <taxon>Diaphorina</taxon>
    </lineage>
</organism>
<gene>
    <name evidence="4" type="primary">LOC108252450</name>
</gene>
<keyword evidence="1" id="KW-0175">Coiled coil</keyword>
<dbReference type="PaxDb" id="121845-A0A3Q0IU79"/>
<dbReference type="AlphaFoldDB" id="A0A3Q0IU79"/>
<keyword evidence="3" id="KW-1185">Reference proteome</keyword>
<dbReference type="KEGG" id="dci:108252450"/>
<evidence type="ECO:0000313" key="4">
    <source>
        <dbReference type="RefSeq" id="XP_026679826.1"/>
    </source>
</evidence>
<evidence type="ECO:0000313" key="3">
    <source>
        <dbReference type="Proteomes" id="UP000079169"/>
    </source>
</evidence>
<dbReference type="GeneID" id="108252450"/>
<name>A0A3Q0IU79_DIACI</name>
<evidence type="ECO:0000256" key="1">
    <source>
        <dbReference type="SAM" id="Coils"/>
    </source>
</evidence>
<feature type="region of interest" description="Disordered" evidence="2">
    <location>
        <begin position="537"/>
        <end position="561"/>
    </location>
</feature>
<evidence type="ECO:0000256" key="2">
    <source>
        <dbReference type="SAM" id="MobiDB-lite"/>
    </source>
</evidence>
<proteinExistence type="predicted"/>
<protein>
    <submittedName>
        <fullName evidence="4">Myosin-11-like</fullName>
    </submittedName>
</protein>
<sequence>MDQVSQAPTKKILKRRLNETSVSRTPSPTSLKQNTTVSMMNETVELDDAVSVSGESTYTSEEPLAGRQSIAACLQDIDSGLVGHTKRRDDLLVSIRNKKEELREKNERTAELRNKNEEISLMIQAEDKDMSVITDNSTKELDTFRFFETQVLSSREHIQKLKREVNRNKMKQAENMNLVKSGMESLGRLKAELEAGLAAKERECKFEGTVSPVVTRLLAVQKVRVRIPPSTKICTPFLVAHIATGYFQVLSSSGLSTLYCEMCKLNYRQLKSEHMRSERHKKMREFLIPICKVSNLRDRVSNLRDRVSSTCPLEVSGLTPVKKSPLLIRILGFLGVKLQILHSQDGSSFPSSHEEETDAKNLELEQAKSRLFAGRQTLSLKQTQLDQSKSEVEELSRTLDEKEARRGQLEREIEEKRREGERRLEVLMEEMEGKCQREMQALEEELEERKKEVEAKIEQIEKDTAMLQQEQEHHLLSHTATMETLHQEQATWCVKTNAAQNELNEFQLNMELLRTKLASLQQTSDEERDKLRGEMDRMRGEMEEKGRQRQEEVEGALDDKKGVEKAKFKAQYEKLVAMYENVAKASRDAADELMVHRNARERIVQGLQGLMKEK</sequence>
<feature type="non-terminal residue" evidence="4">
    <location>
        <position position="614"/>
    </location>
</feature>
<dbReference type="RefSeq" id="XP_026679826.1">
    <property type="nucleotide sequence ID" value="XM_026824025.1"/>
</dbReference>
<feature type="compositionally biased region" description="Basic and acidic residues" evidence="2">
    <location>
        <begin position="388"/>
        <end position="409"/>
    </location>
</feature>
<dbReference type="Proteomes" id="UP000079169">
    <property type="component" value="Unplaced"/>
</dbReference>
<feature type="region of interest" description="Disordered" evidence="2">
    <location>
        <begin position="382"/>
        <end position="409"/>
    </location>
</feature>